<dbReference type="AlphaFoldDB" id="A0A561SYS8"/>
<organism evidence="1 2">
    <name type="scientific">Pseudonocardia hierapolitana</name>
    <dbReference type="NCBI Taxonomy" id="1128676"/>
    <lineage>
        <taxon>Bacteria</taxon>
        <taxon>Bacillati</taxon>
        <taxon>Actinomycetota</taxon>
        <taxon>Actinomycetes</taxon>
        <taxon>Pseudonocardiales</taxon>
        <taxon>Pseudonocardiaceae</taxon>
        <taxon>Pseudonocardia</taxon>
    </lineage>
</organism>
<reference evidence="1 2" key="1">
    <citation type="submission" date="2019-06" db="EMBL/GenBank/DDBJ databases">
        <title>Sequencing the genomes of 1000 actinobacteria strains.</title>
        <authorList>
            <person name="Klenk H.-P."/>
        </authorList>
    </citation>
    <scope>NUCLEOTIDE SEQUENCE [LARGE SCALE GENOMIC DNA]</scope>
    <source>
        <strain evidence="1 2">DSM 45671</strain>
    </source>
</reference>
<protein>
    <submittedName>
        <fullName evidence="1">Uncharacterized protein</fullName>
    </submittedName>
</protein>
<dbReference type="Proteomes" id="UP000321261">
    <property type="component" value="Unassembled WGS sequence"/>
</dbReference>
<proteinExistence type="predicted"/>
<name>A0A561SYS8_9PSEU</name>
<gene>
    <name evidence="1" type="ORF">FHX44_115938</name>
</gene>
<comment type="caution">
    <text evidence="1">The sequence shown here is derived from an EMBL/GenBank/DDBJ whole genome shotgun (WGS) entry which is preliminary data.</text>
</comment>
<keyword evidence="2" id="KW-1185">Reference proteome</keyword>
<evidence type="ECO:0000313" key="1">
    <source>
        <dbReference type="EMBL" id="TWF80001.1"/>
    </source>
</evidence>
<sequence length="43" mass="4324">MVAGGGQILDLPAAGQRPIGDFVAALGLRYDLLEEIAISLAAG</sequence>
<dbReference type="EMBL" id="VIWU01000001">
    <property type="protein sequence ID" value="TWF80001.1"/>
    <property type="molecule type" value="Genomic_DNA"/>
</dbReference>
<evidence type="ECO:0000313" key="2">
    <source>
        <dbReference type="Proteomes" id="UP000321261"/>
    </source>
</evidence>
<dbReference type="RefSeq" id="WP_281287920.1">
    <property type="nucleotide sequence ID" value="NZ_VIWU01000001.1"/>
</dbReference>
<accession>A0A561SYS8</accession>